<dbReference type="PRINTS" id="PR00160">
    <property type="entry name" value="GLUTAREDOXIN"/>
</dbReference>
<accession>A0A2P2JP34</accession>
<keyword evidence="1" id="KW-1133">Transmembrane helix</keyword>
<dbReference type="AlphaFoldDB" id="A0A2P2JP34"/>
<dbReference type="PROSITE" id="PS51354">
    <property type="entry name" value="GLUTAREDOXIN_2"/>
    <property type="match status" value="1"/>
</dbReference>
<keyword evidence="1" id="KW-0472">Membrane</keyword>
<keyword evidence="1" id="KW-0812">Transmembrane</keyword>
<dbReference type="EMBL" id="GGEC01014728">
    <property type="protein sequence ID" value="MBW95211.1"/>
    <property type="molecule type" value="Transcribed_RNA"/>
</dbReference>
<proteinExistence type="predicted"/>
<name>A0A2P2JP34_RHIMU</name>
<evidence type="ECO:0000313" key="2">
    <source>
        <dbReference type="EMBL" id="MBW95211.1"/>
    </source>
</evidence>
<protein>
    <submittedName>
        <fullName evidence="2">Glutaredoxin</fullName>
    </submittedName>
</protein>
<reference evidence="2" key="1">
    <citation type="submission" date="2018-02" db="EMBL/GenBank/DDBJ databases">
        <title>Rhizophora mucronata_Transcriptome.</title>
        <authorList>
            <person name="Meera S.P."/>
            <person name="Sreeshan A."/>
            <person name="Augustine A."/>
        </authorList>
    </citation>
    <scope>NUCLEOTIDE SEQUENCE</scope>
    <source>
        <tissue evidence="2">Leaf</tissue>
    </source>
</reference>
<organism evidence="2">
    <name type="scientific">Rhizophora mucronata</name>
    <name type="common">Asiatic mangrove</name>
    <dbReference type="NCBI Taxonomy" id="61149"/>
    <lineage>
        <taxon>Eukaryota</taxon>
        <taxon>Viridiplantae</taxon>
        <taxon>Streptophyta</taxon>
        <taxon>Embryophyta</taxon>
        <taxon>Tracheophyta</taxon>
        <taxon>Spermatophyta</taxon>
        <taxon>Magnoliopsida</taxon>
        <taxon>eudicotyledons</taxon>
        <taxon>Gunneridae</taxon>
        <taxon>Pentapetalae</taxon>
        <taxon>rosids</taxon>
        <taxon>fabids</taxon>
        <taxon>Malpighiales</taxon>
        <taxon>Rhizophoraceae</taxon>
        <taxon>Rhizophora</taxon>
    </lineage>
</organism>
<sequence length="50" mass="5444">MQSALVQWTGLRTVPNVFIGGKHTGGCDSKSLLFLVIALSALLMFSFLQF</sequence>
<dbReference type="SUPFAM" id="SSF52833">
    <property type="entry name" value="Thioredoxin-like"/>
    <property type="match status" value="1"/>
</dbReference>
<dbReference type="Gene3D" id="3.40.30.10">
    <property type="entry name" value="Glutaredoxin"/>
    <property type="match status" value="1"/>
</dbReference>
<feature type="transmembrane region" description="Helical" evidence="1">
    <location>
        <begin position="31"/>
        <end position="48"/>
    </location>
</feature>
<dbReference type="InterPro" id="IPR014025">
    <property type="entry name" value="Glutaredoxin_subgr"/>
</dbReference>
<dbReference type="InterPro" id="IPR036249">
    <property type="entry name" value="Thioredoxin-like_sf"/>
</dbReference>
<evidence type="ECO:0000256" key="1">
    <source>
        <dbReference type="SAM" id="Phobius"/>
    </source>
</evidence>